<evidence type="ECO:0000259" key="1">
    <source>
        <dbReference type="Pfam" id="PF01494"/>
    </source>
</evidence>
<sequence>MRRTAALIVGGGPAGSAAAIALAQGGTRAVLLERSRDDEDALCGGFLSWRTLATLGRIGIDADLLNPARITRARLFAGSRRVEAALPFAALAVSRRRLDALLLARATALAGVERGVVVRAVEAGSVRLADDTRVSADALFLATGKHDLRGVARPAGARGADPTLGLRVRLDPHPRLAAMIGDAIELHLFRGGYAGLVVQEDGSANLCLAVHRSRLTETGNPGALLGALGREAPMLGERLAFMTSLARIDAIANVPYGWQARRGDAGLFRLGDQAGVIPSLAGEGMGIALASGLSAAAAHARGGPAAAAGWQPRFARAIRRPIMAAGLARDLAESRLAPLLVGLLPAATIRAVAHATRLPRDAEDGTRPSLVAGAVNA</sequence>
<dbReference type="STRING" id="634430.SAMN04488241_103166"/>
<dbReference type="PANTHER" id="PTHR42685:SF22">
    <property type="entry name" value="CONDITIONED MEDIUM FACTOR RECEPTOR 1"/>
    <property type="match status" value="1"/>
</dbReference>
<dbReference type="PANTHER" id="PTHR42685">
    <property type="entry name" value="GERANYLGERANYL DIPHOSPHATE REDUCTASE"/>
    <property type="match status" value="1"/>
</dbReference>
<proteinExistence type="predicted"/>
<dbReference type="OrthoDB" id="5652862at2"/>
<dbReference type="PRINTS" id="PR00420">
    <property type="entry name" value="RNGMNOXGNASE"/>
</dbReference>
<reference evidence="2 3" key="1">
    <citation type="submission" date="2016-10" db="EMBL/GenBank/DDBJ databases">
        <authorList>
            <person name="de Groot N.N."/>
        </authorList>
    </citation>
    <scope>NUCLEOTIDE SEQUENCE [LARGE SCALE GENOMIC DNA]</scope>
    <source>
        <strain evidence="2 3">CGMCC 1.9113</strain>
    </source>
</reference>
<organism evidence="2 3">
    <name type="scientific">Sphingomonas rubra</name>
    <dbReference type="NCBI Taxonomy" id="634430"/>
    <lineage>
        <taxon>Bacteria</taxon>
        <taxon>Pseudomonadati</taxon>
        <taxon>Pseudomonadota</taxon>
        <taxon>Alphaproteobacteria</taxon>
        <taxon>Sphingomonadales</taxon>
        <taxon>Sphingomonadaceae</taxon>
        <taxon>Sphingomonas</taxon>
    </lineage>
</organism>
<dbReference type="Proteomes" id="UP000199586">
    <property type="component" value="Unassembled WGS sequence"/>
</dbReference>
<dbReference type="AlphaFoldDB" id="A0A1I5RCJ9"/>
<gene>
    <name evidence="2" type="ORF">SAMN04488241_103166</name>
</gene>
<dbReference type="GO" id="GO:0071949">
    <property type="term" value="F:FAD binding"/>
    <property type="evidence" value="ECO:0007669"/>
    <property type="project" value="InterPro"/>
</dbReference>
<accession>A0A1I5RCJ9</accession>
<dbReference type="InterPro" id="IPR036188">
    <property type="entry name" value="FAD/NAD-bd_sf"/>
</dbReference>
<keyword evidence="3" id="KW-1185">Reference proteome</keyword>
<dbReference type="Gene3D" id="3.50.50.60">
    <property type="entry name" value="FAD/NAD(P)-binding domain"/>
    <property type="match status" value="1"/>
</dbReference>
<protein>
    <submittedName>
        <fullName evidence="2">Dehydrogenase (Flavoprotein)</fullName>
    </submittedName>
</protein>
<dbReference type="InterPro" id="IPR050407">
    <property type="entry name" value="Geranylgeranyl_reductase"/>
</dbReference>
<evidence type="ECO:0000313" key="2">
    <source>
        <dbReference type="EMBL" id="SFP56239.1"/>
    </source>
</evidence>
<name>A0A1I5RCJ9_9SPHN</name>
<dbReference type="InterPro" id="IPR002938">
    <property type="entry name" value="FAD-bd"/>
</dbReference>
<feature type="domain" description="FAD-binding" evidence="1">
    <location>
        <begin position="4"/>
        <end position="146"/>
    </location>
</feature>
<evidence type="ECO:0000313" key="3">
    <source>
        <dbReference type="Proteomes" id="UP000199586"/>
    </source>
</evidence>
<dbReference type="RefSeq" id="WP_093332191.1">
    <property type="nucleotide sequence ID" value="NZ_FOXP01000003.1"/>
</dbReference>
<dbReference type="EMBL" id="FOXP01000003">
    <property type="protein sequence ID" value="SFP56239.1"/>
    <property type="molecule type" value="Genomic_DNA"/>
</dbReference>
<dbReference type="SUPFAM" id="SSF51905">
    <property type="entry name" value="FAD/NAD(P)-binding domain"/>
    <property type="match status" value="1"/>
</dbReference>
<dbReference type="Pfam" id="PF01494">
    <property type="entry name" value="FAD_binding_3"/>
    <property type="match status" value="1"/>
</dbReference>